<comment type="similarity">
    <text evidence="1">Belongs to the N(4)/N(6)-methyltransferase family. N(4) subfamily.</text>
</comment>
<evidence type="ECO:0000313" key="11">
    <source>
        <dbReference type="Proteomes" id="UP000012118"/>
    </source>
</evidence>
<dbReference type="EC" id="2.1.1.-" evidence="8"/>
<keyword evidence="5" id="KW-0680">Restriction system</keyword>
<dbReference type="RefSeq" id="WP_004503713.1">
    <property type="nucleotide sequence ID" value="NZ_AHNU02000057.1"/>
</dbReference>
<dbReference type="GO" id="GO:0005737">
    <property type="term" value="C:cytoplasm"/>
    <property type="evidence" value="ECO:0007669"/>
    <property type="project" value="TreeGrafter"/>
</dbReference>
<organism evidence="10 11">
    <name type="scientific">Leptospira weilii str. UI 13098</name>
    <dbReference type="NCBI Taxonomy" id="1088542"/>
    <lineage>
        <taxon>Bacteria</taxon>
        <taxon>Pseudomonadati</taxon>
        <taxon>Spirochaetota</taxon>
        <taxon>Spirochaetia</taxon>
        <taxon>Leptospirales</taxon>
        <taxon>Leptospiraceae</taxon>
        <taxon>Leptospira</taxon>
    </lineage>
</organism>
<gene>
    <name evidence="10" type="ORF">LEP1GSC108_0396</name>
</gene>
<evidence type="ECO:0000256" key="7">
    <source>
        <dbReference type="ARBA" id="ARBA00049120"/>
    </source>
</evidence>
<comment type="caution">
    <text evidence="10">The sequence shown here is derived from an EMBL/GenBank/DDBJ whole genome shotgun (WGS) entry which is preliminary data.</text>
</comment>
<evidence type="ECO:0000256" key="6">
    <source>
        <dbReference type="ARBA" id="ARBA00023125"/>
    </source>
</evidence>
<reference evidence="10 11" key="1">
    <citation type="submission" date="2013-01" db="EMBL/GenBank/DDBJ databases">
        <authorList>
            <person name="Harkins D.M."/>
            <person name="Durkin A.S."/>
            <person name="Brinkac L.M."/>
            <person name="Haft D.H."/>
            <person name="Selengut J.D."/>
            <person name="Sanka R."/>
            <person name="DePew J."/>
            <person name="Purushe J."/>
            <person name="Chanthongthip A."/>
            <person name="Lattana O."/>
            <person name="Phetsouvanh R."/>
            <person name="Newton P.N."/>
            <person name="Vinetz J.M."/>
            <person name="Sutton G.G."/>
            <person name="Nierman W.C."/>
            <person name="Fouts D.E."/>
        </authorList>
    </citation>
    <scope>NUCLEOTIDE SEQUENCE [LARGE SCALE GENOMIC DNA]</scope>
    <source>
        <strain evidence="10 11">UI 13098</strain>
    </source>
</reference>
<dbReference type="Gene3D" id="3.40.50.150">
    <property type="entry name" value="Vaccinia Virus protein VP39"/>
    <property type="match status" value="1"/>
</dbReference>
<keyword evidence="4" id="KW-0949">S-adenosyl-L-methionine</keyword>
<accession>M6Q1P7</accession>
<dbReference type="InterPro" id="IPR001091">
    <property type="entry name" value="RM_Methyltransferase"/>
</dbReference>
<dbReference type="GO" id="GO:0008170">
    <property type="term" value="F:N-methyltransferase activity"/>
    <property type="evidence" value="ECO:0007669"/>
    <property type="project" value="InterPro"/>
</dbReference>
<evidence type="ECO:0000256" key="1">
    <source>
        <dbReference type="ARBA" id="ARBA00010203"/>
    </source>
</evidence>
<sequence>MNYKISCGASDRILQRTFSKVDHENSIDCIVTSPPYFRKRKYLPEGHSLTDLEIGREAAPWEYFFRLGLVFREAKKRLKNSATIFVNIGDSFQHGRALRIPSGFVDMMEEEGYTFVQEIVWAKSISTDEGNIGSCKPESVKRRFTQSHEYALLFVLDLEKYYMDTRLVAVPLGGIHHGETALPAILKSMGANEHGEYEGMSLKNYSDHKAESPSEIKKRILQNKARSKDFTARRRSVWQIATPNSKGRHTAVGPKRLFEICVLAGCPEGGTVLDPFMGEGTVGEVSLKNGRKFIGIDLDERSCSEADDRLYRISKKLEYSSHSI</sequence>
<dbReference type="AlphaFoldDB" id="M6Q1P7"/>
<dbReference type="GO" id="GO:0009307">
    <property type="term" value="P:DNA restriction-modification system"/>
    <property type="evidence" value="ECO:0007669"/>
    <property type="project" value="UniProtKB-KW"/>
</dbReference>
<dbReference type="PANTHER" id="PTHR13370">
    <property type="entry name" value="RNA METHYLASE-RELATED"/>
    <property type="match status" value="1"/>
</dbReference>
<keyword evidence="6" id="KW-0238">DNA-binding</keyword>
<evidence type="ECO:0000256" key="3">
    <source>
        <dbReference type="ARBA" id="ARBA00022679"/>
    </source>
</evidence>
<dbReference type="InterPro" id="IPR029063">
    <property type="entry name" value="SAM-dependent_MTases_sf"/>
</dbReference>
<evidence type="ECO:0000256" key="5">
    <source>
        <dbReference type="ARBA" id="ARBA00022747"/>
    </source>
</evidence>
<dbReference type="PANTHER" id="PTHR13370:SF3">
    <property type="entry name" value="TRNA (GUANINE(10)-N2)-METHYLTRANSFERASE HOMOLOG"/>
    <property type="match status" value="1"/>
</dbReference>
<dbReference type="SUPFAM" id="SSF53335">
    <property type="entry name" value="S-adenosyl-L-methionine-dependent methyltransferases"/>
    <property type="match status" value="1"/>
</dbReference>
<keyword evidence="3" id="KW-0808">Transferase</keyword>
<keyword evidence="2 10" id="KW-0489">Methyltransferase</keyword>
<dbReference type="GO" id="GO:0009007">
    <property type="term" value="F:site-specific DNA-methyltransferase (adenine-specific) activity"/>
    <property type="evidence" value="ECO:0007669"/>
    <property type="project" value="TreeGrafter"/>
</dbReference>
<dbReference type="EMBL" id="AHNU02000057">
    <property type="protein sequence ID" value="EMN89451.1"/>
    <property type="molecule type" value="Genomic_DNA"/>
</dbReference>
<dbReference type="GO" id="GO:0032259">
    <property type="term" value="P:methylation"/>
    <property type="evidence" value="ECO:0007669"/>
    <property type="project" value="UniProtKB-KW"/>
</dbReference>
<name>M6Q1P7_9LEPT</name>
<dbReference type="Pfam" id="PF01555">
    <property type="entry name" value="N6_N4_Mtase"/>
    <property type="match status" value="1"/>
</dbReference>
<keyword evidence="11" id="KW-1185">Reference proteome</keyword>
<evidence type="ECO:0000313" key="10">
    <source>
        <dbReference type="EMBL" id="EMN89451.1"/>
    </source>
</evidence>
<dbReference type="PROSITE" id="PS00093">
    <property type="entry name" value="N4_MTASE"/>
    <property type="match status" value="1"/>
</dbReference>
<proteinExistence type="inferred from homology"/>
<evidence type="ECO:0000259" key="9">
    <source>
        <dbReference type="Pfam" id="PF01555"/>
    </source>
</evidence>
<dbReference type="InterPro" id="IPR017985">
    <property type="entry name" value="MeTrfase_CN4_CS"/>
</dbReference>
<dbReference type="Proteomes" id="UP000012118">
    <property type="component" value="Unassembled WGS sequence"/>
</dbReference>
<dbReference type="GO" id="GO:0015667">
    <property type="term" value="F:site-specific DNA-methyltransferase (cytosine-N4-specific) activity"/>
    <property type="evidence" value="ECO:0007669"/>
    <property type="project" value="UniProtKB-EC"/>
</dbReference>
<feature type="domain" description="DNA methylase N-4/N-6" evidence="9">
    <location>
        <begin position="27"/>
        <end position="306"/>
    </location>
</feature>
<comment type="catalytic activity">
    <reaction evidence="7">
        <text>a 2'-deoxycytidine in DNA + S-adenosyl-L-methionine = an N(4)-methyl-2'-deoxycytidine in DNA + S-adenosyl-L-homocysteine + H(+)</text>
        <dbReference type="Rhea" id="RHEA:16857"/>
        <dbReference type="Rhea" id="RHEA-COMP:11369"/>
        <dbReference type="Rhea" id="RHEA-COMP:13674"/>
        <dbReference type="ChEBI" id="CHEBI:15378"/>
        <dbReference type="ChEBI" id="CHEBI:57856"/>
        <dbReference type="ChEBI" id="CHEBI:59789"/>
        <dbReference type="ChEBI" id="CHEBI:85452"/>
        <dbReference type="ChEBI" id="CHEBI:137933"/>
        <dbReference type="EC" id="2.1.1.113"/>
    </reaction>
</comment>
<evidence type="ECO:0000256" key="8">
    <source>
        <dbReference type="RuleBase" id="RU362026"/>
    </source>
</evidence>
<dbReference type="GO" id="GO:0003677">
    <property type="term" value="F:DNA binding"/>
    <property type="evidence" value="ECO:0007669"/>
    <property type="project" value="UniProtKB-KW"/>
</dbReference>
<dbReference type="InterPro" id="IPR002941">
    <property type="entry name" value="DNA_methylase_N4/N6"/>
</dbReference>
<protein>
    <recommendedName>
        <fullName evidence="8">Methyltransferase</fullName>
        <ecNumber evidence="8">2.1.1.-</ecNumber>
    </recommendedName>
</protein>
<evidence type="ECO:0000256" key="4">
    <source>
        <dbReference type="ARBA" id="ARBA00022691"/>
    </source>
</evidence>
<dbReference type="PRINTS" id="PR00508">
    <property type="entry name" value="S21N4MTFRASE"/>
</dbReference>
<evidence type="ECO:0000256" key="2">
    <source>
        <dbReference type="ARBA" id="ARBA00022603"/>
    </source>
</evidence>